<organism evidence="3 4">
    <name type="scientific">Ustilago hordei</name>
    <name type="common">Barley covered smut fungus</name>
    <dbReference type="NCBI Taxonomy" id="120017"/>
    <lineage>
        <taxon>Eukaryota</taxon>
        <taxon>Fungi</taxon>
        <taxon>Dikarya</taxon>
        <taxon>Basidiomycota</taxon>
        <taxon>Ustilaginomycotina</taxon>
        <taxon>Ustilaginomycetes</taxon>
        <taxon>Ustilaginales</taxon>
        <taxon>Ustilaginaceae</taxon>
        <taxon>Ustilago</taxon>
    </lineage>
</organism>
<name>I2G165_USTHO</name>
<evidence type="ECO:0000256" key="2">
    <source>
        <dbReference type="SAM" id="SignalP"/>
    </source>
</evidence>
<dbReference type="HOGENOM" id="CLU_058888_0_0_1"/>
<dbReference type="AlphaFoldDB" id="I2G165"/>
<proteinExistence type="predicted"/>
<evidence type="ECO:0000313" key="3">
    <source>
        <dbReference type="EMBL" id="CCF52908.1"/>
    </source>
</evidence>
<feature type="chain" id="PRO_5003658523" description="Effector family protein Eff1" evidence="2">
    <location>
        <begin position="26"/>
        <end position="367"/>
    </location>
</feature>
<keyword evidence="2" id="KW-0732">Signal</keyword>
<keyword evidence="4" id="KW-1185">Reference proteome</keyword>
<dbReference type="Gene3D" id="2.160.20.80">
    <property type="entry name" value="E3 ubiquitin-protein ligase SopA"/>
    <property type="match status" value="1"/>
</dbReference>
<reference evidence="3 4" key="1">
    <citation type="journal article" date="2012" name="Plant Cell">
        <title>Genome comparison of barley and maize smut fungi reveals targeted loss of RNA silencing components and species-specific presence of transposable elements.</title>
        <authorList>
            <person name="Laurie J.D."/>
            <person name="Ali S."/>
            <person name="Linning R."/>
            <person name="Mannhaupt G."/>
            <person name="Wong P."/>
            <person name="Gueldener U."/>
            <person name="Muensterkoetter M."/>
            <person name="Moore R."/>
            <person name="Kahmann R."/>
            <person name="Bakkeren G."/>
            <person name="Schirawski J."/>
        </authorList>
    </citation>
    <scope>NUCLEOTIDE SEQUENCE [LARGE SCALE GENOMIC DNA]</scope>
    <source>
        <strain evidence="4">Uh4875-4</strain>
    </source>
</reference>
<comment type="caution">
    <text evidence="3">The sequence shown here is derived from an EMBL/GenBank/DDBJ whole genome shotgun (WGS) entry which is preliminary data.</text>
</comment>
<dbReference type="Proteomes" id="UP000006174">
    <property type="component" value="Unassembled WGS sequence"/>
</dbReference>
<dbReference type="SUPFAM" id="SSF141571">
    <property type="entry name" value="Pentapeptide repeat-like"/>
    <property type="match status" value="1"/>
</dbReference>
<sequence>MRNPLSLHSGLGSLLFLSLVSVALSLPTGPNYGWSPYGSQNHGFQNHDFQNHGFQNHDFQNHGFQNHDFQNHDFQNHGFQNHGFQNHDFQNHDFQNHNLYQWPPSNLQSVVTQQGPNVPQHGLPQQHLSSFGNAPQPAQIPPKFSSTSRILPDEEWDRFFLDSARRDLGRGKSAIPPSLPSSHAGSYPSSSEARGFGRVSNEGASSSGRAYSINRHHPIEDAGVFNRINQEKFEGKLKKVNYIALDKGTQDGIKRPLRSFPGNVYEIIEPGQHELQHKGVAINRVWMTKTKGNAKWKIKHPGVFAEIDPAGMTFFNFWGTPGILKRGSGMDIFNYGMGYLDPNLDKGWSNQLMVKLTNGVRTAADFH</sequence>
<protein>
    <recommendedName>
        <fullName evidence="5">Effector family protein Eff1</fullName>
    </recommendedName>
</protein>
<feature type="signal peptide" evidence="2">
    <location>
        <begin position="1"/>
        <end position="25"/>
    </location>
</feature>
<evidence type="ECO:0000313" key="4">
    <source>
        <dbReference type="Proteomes" id="UP000006174"/>
    </source>
</evidence>
<feature type="region of interest" description="Disordered" evidence="1">
    <location>
        <begin position="170"/>
        <end position="212"/>
    </location>
</feature>
<accession>I2G165</accession>
<dbReference type="STRING" id="1128400.I2G165"/>
<evidence type="ECO:0000256" key="1">
    <source>
        <dbReference type="SAM" id="MobiDB-lite"/>
    </source>
</evidence>
<evidence type="ECO:0008006" key="5">
    <source>
        <dbReference type="Google" id="ProtNLM"/>
    </source>
</evidence>
<gene>
    <name evidence="3" type="ORF">UHOR_15725</name>
</gene>
<dbReference type="EMBL" id="CAGI01000178">
    <property type="protein sequence ID" value="CCF52908.1"/>
    <property type="molecule type" value="Genomic_DNA"/>
</dbReference>
<feature type="compositionally biased region" description="Low complexity" evidence="1">
    <location>
        <begin position="180"/>
        <end position="191"/>
    </location>
</feature>
<dbReference type="eggNOG" id="ENOG502SGI8">
    <property type="taxonomic scope" value="Eukaryota"/>
</dbReference>